<keyword evidence="4" id="KW-1185">Reference proteome</keyword>
<keyword evidence="1" id="KW-1133">Transmembrane helix</keyword>
<dbReference type="Pfam" id="PF07811">
    <property type="entry name" value="TadE"/>
    <property type="match status" value="1"/>
</dbReference>
<organism evidence="3 4">
    <name type="scientific">Plantibacter elymi</name>
    <name type="common">nom. nud.</name>
    <dbReference type="NCBI Taxonomy" id="199708"/>
    <lineage>
        <taxon>Bacteria</taxon>
        <taxon>Bacillati</taxon>
        <taxon>Actinomycetota</taxon>
        <taxon>Actinomycetes</taxon>
        <taxon>Micrococcales</taxon>
        <taxon>Microbacteriaceae</taxon>
        <taxon>Plantibacter</taxon>
    </lineage>
</organism>
<dbReference type="Proteomes" id="UP000194464">
    <property type="component" value="Unassembled WGS sequence"/>
</dbReference>
<sequence length="141" mass="14526">MSPASEPGIGGWRTRLLRGEDGSAVAEFVFVGAILTVLMMSVVQLALALHVRNTLIDAAAEGARFGALADTELLDGADRARQLIAVAVGNGYTGDVSATLADHRGADMVTVTVRAPLPIVGLIGLPGVLEVEGHAVLETLE</sequence>
<proteinExistence type="predicted"/>
<evidence type="ECO:0000313" key="3">
    <source>
        <dbReference type="EMBL" id="SMQ67452.1"/>
    </source>
</evidence>
<feature type="domain" description="TadE-like" evidence="2">
    <location>
        <begin position="22"/>
        <end position="64"/>
    </location>
</feature>
<dbReference type="EMBL" id="FXWJ01000002">
    <property type="protein sequence ID" value="SMQ67452.1"/>
    <property type="molecule type" value="Genomic_DNA"/>
</dbReference>
<evidence type="ECO:0000256" key="1">
    <source>
        <dbReference type="SAM" id="Phobius"/>
    </source>
</evidence>
<accession>A0ABY1RBN6</accession>
<dbReference type="RefSeq" id="WP_242664466.1">
    <property type="nucleotide sequence ID" value="NZ_FXWJ01000002.1"/>
</dbReference>
<protein>
    <submittedName>
        <fullName evidence="3">TadE-like protein</fullName>
    </submittedName>
</protein>
<dbReference type="InterPro" id="IPR012495">
    <property type="entry name" value="TadE-like_dom"/>
</dbReference>
<evidence type="ECO:0000259" key="2">
    <source>
        <dbReference type="Pfam" id="PF07811"/>
    </source>
</evidence>
<reference evidence="3 4" key="1">
    <citation type="submission" date="2017-04" db="EMBL/GenBank/DDBJ databases">
        <authorList>
            <person name="Varghese N."/>
            <person name="Submissions S."/>
        </authorList>
    </citation>
    <scope>NUCLEOTIDE SEQUENCE [LARGE SCALE GENOMIC DNA]</scope>
    <source>
        <strain evidence="3 4">VKM Ac-1784</strain>
    </source>
</reference>
<comment type="caution">
    <text evidence="3">The sequence shown here is derived from an EMBL/GenBank/DDBJ whole genome shotgun (WGS) entry which is preliminary data.</text>
</comment>
<feature type="transmembrane region" description="Helical" evidence="1">
    <location>
        <begin position="28"/>
        <end position="49"/>
    </location>
</feature>
<keyword evidence="1" id="KW-0472">Membrane</keyword>
<evidence type="ECO:0000313" key="4">
    <source>
        <dbReference type="Proteomes" id="UP000194464"/>
    </source>
</evidence>
<keyword evidence="1" id="KW-0812">Transmembrane</keyword>
<name>A0ABY1RBN6_9MICO</name>
<gene>
    <name evidence="3" type="ORF">SAMN06295909_1710</name>
</gene>